<organism evidence="3 4">
    <name type="scientific">Bacillus atrophaeus (strain 1942)</name>
    <dbReference type="NCBI Taxonomy" id="720555"/>
    <lineage>
        <taxon>Bacteria</taxon>
        <taxon>Bacillati</taxon>
        <taxon>Bacillota</taxon>
        <taxon>Bacilli</taxon>
        <taxon>Bacillales</taxon>
        <taxon>Bacillaceae</taxon>
        <taxon>Bacillus</taxon>
    </lineage>
</organism>
<dbReference type="Gene3D" id="2.30.30.40">
    <property type="entry name" value="SH3 Domains"/>
    <property type="match status" value="1"/>
</dbReference>
<dbReference type="NCBIfam" id="TIGR01633">
    <property type="entry name" value="phi3626_gp14_N"/>
    <property type="match status" value="1"/>
</dbReference>
<evidence type="ECO:0000259" key="1">
    <source>
        <dbReference type="Pfam" id="PF05709"/>
    </source>
</evidence>
<dbReference type="Gene3D" id="2.60.120.860">
    <property type="match status" value="1"/>
</dbReference>
<evidence type="ECO:0000313" key="3">
    <source>
        <dbReference type="EMBL" id="ADP32893.1"/>
    </source>
</evidence>
<name>A0ABM5LYW0_BACA1</name>
<accession>A0ABM5LYW0</accession>
<dbReference type="Gene3D" id="2.40.30.200">
    <property type="match status" value="1"/>
</dbReference>
<gene>
    <name evidence="3" type="ordered locus">BATR1942_09800</name>
</gene>
<protein>
    <recommendedName>
        <fullName evidence="5">Phage tail protein</fullName>
    </recommendedName>
</protein>
<dbReference type="InterPro" id="IPR006520">
    <property type="entry name" value="Dit_BPSPP_N"/>
</dbReference>
<dbReference type="InterPro" id="IPR008841">
    <property type="entry name" value="Siphovirus-type_tail_N"/>
</dbReference>
<evidence type="ECO:0000313" key="4">
    <source>
        <dbReference type="Proteomes" id="UP000006867"/>
    </source>
</evidence>
<dbReference type="InterPro" id="IPR054738">
    <property type="entry name" value="Siphovirus-type_tail_C"/>
</dbReference>
<proteinExistence type="predicted"/>
<evidence type="ECO:0008006" key="5">
    <source>
        <dbReference type="Google" id="ProtNLM"/>
    </source>
</evidence>
<dbReference type="EMBL" id="CP002207">
    <property type="protein sequence ID" value="ADP32893.1"/>
    <property type="molecule type" value="Genomic_DNA"/>
</dbReference>
<dbReference type="Pfam" id="PF22768">
    <property type="entry name" value="SPP1_Dit"/>
    <property type="match status" value="1"/>
</dbReference>
<evidence type="ECO:0000259" key="2">
    <source>
        <dbReference type="Pfam" id="PF22768"/>
    </source>
</evidence>
<feature type="domain" description="Siphovirus-type tail component C-terminal" evidence="2">
    <location>
        <begin position="492"/>
        <end position="566"/>
    </location>
</feature>
<feature type="domain" description="Siphovirus-type tail component RIFT-related" evidence="1">
    <location>
        <begin position="32"/>
        <end position="135"/>
    </location>
</feature>
<dbReference type="Proteomes" id="UP000006867">
    <property type="component" value="Chromosome"/>
</dbReference>
<dbReference type="Pfam" id="PF05709">
    <property type="entry name" value="Sipho_tail"/>
    <property type="match status" value="1"/>
</dbReference>
<keyword evidence="4" id="KW-1185">Reference proteome</keyword>
<sequence length="568" mass="63230">MGFFYFIGGIGMAEFAGIYFNELPLPSFVRVINVNHSILPPVSQNTLAVGGKAGVYDYGNTLGSREISIDVIIVSPEENVLPSLLEELSAWLYYEEEKELILGDNPNRYYKAKFTGDSDIKESFLYGEGTLTFTCSDPYIYGLERQYLIPADYNGDVLGLTNTGNAETFPQLRFEMTQDVTDFSIVAGEDFIDFGSPLSVDADANTKVDAGGWALKDWLKSLNGWSVPASQYGGVITGSMEVYSNVEIRQAGLDYGTASAWHGAAVVKPLAQSVTNFEAQYSFRIDTDATYRYIGTVKLRTSVSMRSGASTKYKIKKTGKVGETYNVLSKTGSGWYKLSNGYYIPTSSKYSTFTAETYKADKMGRNQFMLNDSNGYPVFVASVRDDTSKSRKLTAEVKLINGTNNAVIFSKTVPSKHNNLDGYWLIKRNNNVWYISLYNENESGGYTRIFYSRWSDSRELYKRPVSQAQIGVMAYSKNTACYMACKDIRVKTLDTQVKANQVPLIMRAGDVLDIDNETGAILKNGQPFYEYLNPSSTFIKLKKGENGLVVAPYDSFNNGSITYTERTL</sequence>
<reference evidence="3 4" key="1">
    <citation type="journal article" date="2011" name="Front. Microbiol.">
        <title>Genomic signatures of strain selection and enhancement in Bacillus atrophaeus var. globigii, a historical biowarfare simulant.</title>
        <authorList>
            <person name="Gibbons H.S."/>
            <person name="Broomall S.M."/>
            <person name="McNew L.A."/>
            <person name="Daligault H."/>
            <person name="Chapman C."/>
            <person name="Bruce D."/>
            <person name="Karavis M."/>
            <person name="Krepps M."/>
            <person name="McGregor P.A."/>
            <person name="Hong C."/>
            <person name="Park K.H."/>
            <person name="Akmal A."/>
            <person name="Feldman A."/>
            <person name="Lin J.S."/>
            <person name="Chang W.E."/>
            <person name="Higgs B.W."/>
            <person name="Demirev P."/>
            <person name="Lindquist J."/>
            <person name="Liem A."/>
            <person name="Fochler E."/>
            <person name="Read T.D."/>
            <person name="Tapia R."/>
            <person name="Johnson S."/>
            <person name="Bishop-Lilly K.A."/>
            <person name="Detter C."/>
            <person name="Han C."/>
            <person name="Sozhamannan S."/>
            <person name="Rosenzweig C.N."/>
            <person name="Skowronski E.W."/>
        </authorList>
    </citation>
    <scope>NUCLEOTIDE SEQUENCE [LARGE SCALE GENOMIC DNA]</scope>
    <source>
        <strain evidence="3 4">1942</strain>
    </source>
</reference>